<proteinExistence type="predicted"/>
<evidence type="ECO:0000313" key="1">
    <source>
        <dbReference type="EMBL" id="RRT93791.1"/>
    </source>
</evidence>
<dbReference type="AlphaFoldDB" id="A0A427BSE6"/>
<reference evidence="1 2" key="1">
    <citation type="submission" date="2018-10" db="EMBL/GenBank/DDBJ databases">
        <title>Transmission dynamics of multidrug resistant bacteria on intensive care unit surfaces.</title>
        <authorList>
            <person name="D'Souza A.W."/>
            <person name="Potter R.F."/>
            <person name="Wallace M."/>
            <person name="Shupe A."/>
            <person name="Patel S."/>
            <person name="Sun S."/>
            <person name="Gul D."/>
            <person name="Kwon J.H."/>
            <person name="Andleeb S."/>
            <person name="Burnham C.-A.D."/>
            <person name="Dantas G."/>
        </authorList>
    </citation>
    <scope>NUCLEOTIDE SEQUENCE [LARGE SCALE GENOMIC DNA]</scope>
    <source>
        <strain evidence="1 2">WF_348</strain>
    </source>
</reference>
<sequence>MKKIFYFLLLMISGIVWGQISEFNNLCTNNSNLSLSTAYQNIEFKTAIKDNSNGVSCRNDENDKYKSINYYKVVSGGSFEFKYNFTAINPVNFQVWILSENELNNFFFNNKTRYNSVRSSFSDKSNDRGLFSSETDECEYYDNIRGNDADGELKPIDVVAGQYIVIGFVSRDSNAKISFVTPGGTAIVCEPEPISGNTELSGKCFSEVYTISEVKDKVKSQISVDHSQIVDVNKIKIFNSVTSTDEITTDINSSIGLGHTYIAKVYDNRNVEIYRYTVTINFKAGYNFYFTDYTYEVCGKNYVVNYKDIIEKHVTDYTDVNNFRINYVEYGGVRYSDGQTINFSDDLVRMNVSITYIGTDLCESTDDFQIDIRDVKHYNLYTPEIITTCNSKFTINKFDLRIKTQVINDEDYDLKFYLSDGTEVYENNEIDIISGQLNLTYQAVHYRTGCLGEKGTLIIKQTSKANILPAEIKDICLADFTQIHVDNTIDRIQNGNNYNLKYYQEDSLVEITDLFTYIKTTKNGKIIVKALAADNGNTICDTVVELTFNLDESNFDKIDNIPTLNSTCSEVGLGYTFTIVKIETYLKSKLGRTDITFNGISDETLSDNQSKTIRFKVKINGENCFSEEMSLKLQVITKPNVTDTTQELTADCDDKITIDDQVLSNLFGANSIIDYDSEILHNNSTPLIFVGGKATIKVRFKNKLDNSCFVEKEIIINEKQDLIVDVLAVEMHTQDHEIIYCEDNPTTAKNQIQSVLDYIKLNYPTLVTQSSVDEIYAKFTSNNDFVEVVFNDPNYCGIATIKFYYKINTLPTITVSPTGEVCSGDLYNLDFTTQTDYDKYYYEVEKEDGTRILGTYIFELDAGNYKITIEDKLSGCSIVKTLVVSLSVLPTIDKITINEKSIIVSAKGNGKLEYALFDSDGKVIVDWQTKNELIIPDNIKNNNFTVRVRLNNCGVSERKNVIYLALPNVVTPNNDGFNDIWQPMTKDGKVTDTSNSYKLIIFDRYGKQILTQEGTDIIKWDGTLNGKPVADGTYWYLLEFSKQSDDLQVLYSGSILVKRKIN</sequence>
<name>A0A427BSE6_9FLAO</name>
<dbReference type="Pfam" id="PF13585">
    <property type="entry name" value="CHU_C"/>
    <property type="match status" value="1"/>
</dbReference>
<dbReference type="EMBL" id="RHPO01000003">
    <property type="protein sequence ID" value="RRT93791.1"/>
    <property type="molecule type" value="Genomic_DNA"/>
</dbReference>
<accession>A0A427BSE6</accession>
<comment type="caution">
    <text evidence="1">The sequence shown here is derived from an EMBL/GenBank/DDBJ whole genome shotgun (WGS) entry which is preliminary data.</text>
</comment>
<dbReference type="Proteomes" id="UP000267844">
    <property type="component" value="Unassembled WGS sequence"/>
</dbReference>
<dbReference type="NCBIfam" id="TIGR04131">
    <property type="entry name" value="Bac_Flav_CTERM"/>
    <property type="match status" value="1"/>
</dbReference>
<evidence type="ECO:0000313" key="2">
    <source>
        <dbReference type="Proteomes" id="UP000267844"/>
    </source>
</evidence>
<dbReference type="InterPro" id="IPR026341">
    <property type="entry name" value="T9SS_type_B"/>
</dbReference>
<protein>
    <recommendedName>
        <fullName evidence="3">Gliding motility-associated C-terminal domain-containing protein</fullName>
    </recommendedName>
</protein>
<gene>
    <name evidence="1" type="ORF">EGI89_02725</name>
</gene>
<evidence type="ECO:0008006" key="3">
    <source>
        <dbReference type="Google" id="ProtNLM"/>
    </source>
</evidence>
<dbReference type="RefSeq" id="WP_125349061.1">
    <property type="nucleotide sequence ID" value="NZ_RHPN01000003.1"/>
</dbReference>
<organism evidence="1 2">
    <name type="scientific">Empedobacter falsenii</name>
    <dbReference type="NCBI Taxonomy" id="343874"/>
    <lineage>
        <taxon>Bacteria</taxon>
        <taxon>Pseudomonadati</taxon>
        <taxon>Bacteroidota</taxon>
        <taxon>Flavobacteriia</taxon>
        <taxon>Flavobacteriales</taxon>
        <taxon>Weeksellaceae</taxon>
        <taxon>Empedobacter</taxon>
    </lineage>
</organism>